<dbReference type="GO" id="GO:0019433">
    <property type="term" value="P:triglyceride catabolic process"/>
    <property type="evidence" value="ECO:0007669"/>
    <property type="project" value="TreeGrafter"/>
</dbReference>
<feature type="domain" description="PNPLA" evidence="3">
    <location>
        <begin position="4"/>
        <end position="171"/>
    </location>
</feature>
<feature type="active site" description="Nucleophile" evidence="2">
    <location>
        <position position="38"/>
    </location>
</feature>
<dbReference type="GO" id="GO:0005737">
    <property type="term" value="C:cytoplasm"/>
    <property type="evidence" value="ECO:0007669"/>
    <property type="project" value="TreeGrafter"/>
</dbReference>
<sequence>MRLVVFPGQGMLFWWQAGALSALRPHVDFAGASMSGASAGACTAALAACGVAGDDALECADELARAARVFERPLGLASVWGGLVREWLNRLLPHDAHARCDGRLHVSLLEVLPWRRRLVCDFASRAALVDAVMASLHVPFFMDGRPFAVHRRRLCLDAGVGASHDHLLPRAALPGLPGAGARDAFAAALRARGLGAASAGGLDAVGAGGVLTLCYSHDAAYAHLRRADLLRLHGRFDGVRSLYDAGADFARREYVPRLHAPDAACVLTAVGNSA</sequence>
<proteinExistence type="predicted"/>
<evidence type="ECO:0000313" key="5">
    <source>
        <dbReference type="Proteomes" id="UP000751190"/>
    </source>
</evidence>
<dbReference type="PANTHER" id="PTHR12406">
    <property type="entry name" value="CALCIUM-INDEPENDENT PHOSPHOLIPASE A2 IPLA2 -RELATED"/>
    <property type="match status" value="1"/>
</dbReference>
<name>A0A8J5X3C1_DIALT</name>
<keyword evidence="2" id="KW-0442">Lipid degradation</keyword>
<dbReference type="InterPro" id="IPR002641">
    <property type="entry name" value="PNPLA_dom"/>
</dbReference>
<evidence type="ECO:0000313" key="4">
    <source>
        <dbReference type="EMBL" id="KAG8458343.1"/>
    </source>
</evidence>
<dbReference type="AlphaFoldDB" id="A0A8J5X3C1"/>
<accession>A0A8J5X3C1</accession>
<feature type="short sequence motif" description="GXSXG" evidence="2">
    <location>
        <begin position="36"/>
        <end position="40"/>
    </location>
</feature>
<comment type="caution">
    <text evidence="4">The sequence shown here is derived from an EMBL/GenBank/DDBJ whole genome shotgun (WGS) entry which is preliminary data.</text>
</comment>
<dbReference type="InterPro" id="IPR016035">
    <property type="entry name" value="Acyl_Trfase/lysoPLipase"/>
</dbReference>
<evidence type="ECO:0000256" key="1">
    <source>
        <dbReference type="ARBA" id="ARBA00023098"/>
    </source>
</evidence>
<evidence type="ECO:0000256" key="2">
    <source>
        <dbReference type="PROSITE-ProRule" id="PRU01161"/>
    </source>
</evidence>
<dbReference type="Pfam" id="PF01734">
    <property type="entry name" value="Patatin"/>
    <property type="match status" value="1"/>
</dbReference>
<keyword evidence="1 2" id="KW-0443">Lipid metabolism</keyword>
<evidence type="ECO:0000259" key="3">
    <source>
        <dbReference type="PROSITE" id="PS51635"/>
    </source>
</evidence>
<dbReference type="GO" id="GO:0016020">
    <property type="term" value="C:membrane"/>
    <property type="evidence" value="ECO:0007669"/>
    <property type="project" value="TreeGrafter"/>
</dbReference>
<dbReference type="EMBL" id="JAGTXO010000054">
    <property type="protein sequence ID" value="KAG8458343.1"/>
    <property type="molecule type" value="Genomic_DNA"/>
</dbReference>
<dbReference type="OrthoDB" id="197155at2759"/>
<comment type="caution">
    <text evidence="2">Lacks conserved residue(s) required for the propagation of feature annotation.</text>
</comment>
<feature type="active site" description="Proton acceptor" evidence="2">
    <location>
        <position position="157"/>
    </location>
</feature>
<dbReference type="GO" id="GO:0005811">
    <property type="term" value="C:lipid droplet"/>
    <property type="evidence" value="ECO:0007669"/>
    <property type="project" value="TreeGrafter"/>
</dbReference>
<dbReference type="PROSITE" id="PS51635">
    <property type="entry name" value="PNPLA"/>
    <property type="match status" value="1"/>
</dbReference>
<dbReference type="SUPFAM" id="SSF52151">
    <property type="entry name" value="FabD/lysophospholipase-like"/>
    <property type="match status" value="1"/>
</dbReference>
<reference evidence="4" key="1">
    <citation type="submission" date="2021-05" db="EMBL/GenBank/DDBJ databases">
        <title>The genome of the haptophyte Pavlova lutheri (Diacronema luteri, Pavlovales) - a model for lipid biosynthesis in eukaryotic algae.</title>
        <authorList>
            <person name="Hulatt C.J."/>
            <person name="Posewitz M.C."/>
        </authorList>
    </citation>
    <scope>NUCLEOTIDE SEQUENCE</scope>
    <source>
        <strain evidence="4">NIVA-4/92</strain>
    </source>
</reference>
<dbReference type="GO" id="GO:0055088">
    <property type="term" value="P:lipid homeostasis"/>
    <property type="evidence" value="ECO:0007669"/>
    <property type="project" value="TreeGrafter"/>
</dbReference>
<dbReference type="GO" id="GO:0004806">
    <property type="term" value="F:triacylglycerol lipase activity"/>
    <property type="evidence" value="ECO:0007669"/>
    <property type="project" value="TreeGrafter"/>
</dbReference>
<organism evidence="4 5">
    <name type="scientific">Diacronema lutheri</name>
    <name type="common">Unicellular marine alga</name>
    <name type="synonym">Monochrysis lutheri</name>
    <dbReference type="NCBI Taxonomy" id="2081491"/>
    <lineage>
        <taxon>Eukaryota</taxon>
        <taxon>Haptista</taxon>
        <taxon>Haptophyta</taxon>
        <taxon>Pavlovophyceae</taxon>
        <taxon>Pavlovales</taxon>
        <taxon>Pavlovaceae</taxon>
        <taxon>Diacronema</taxon>
    </lineage>
</organism>
<gene>
    <name evidence="4" type="ORF">KFE25_005190</name>
</gene>
<keyword evidence="2" id="KW-0378">Hydrolase</keyword>
<protein>
    <recommendedName>
        <fullName evidence="3">PNPLA domain-containing protein</fullName>
    </recommendedName>
</protein>
<dbReference type="Proteomes" id="UP000751190">
    <property type="component" value="Unassembled WGS sequence"/>
</dbReference>
<keyword evidence="5" id="KW-1185">Reference proteome</keyword>
<dbReference type="InterPro" id="IPR033562">
    <property type="entry name" value="PLPL"/>
</dbReference>
<dbReference type="PANTHER" id="PTHR12406:SF45">
    <property type="entry name" value="PATATIN"/>
    <property type="match status" value="1"/>
</dbReference>